<dbReference type="EMBL" id="FNVT01000002">
    <property type="protein sequence ID" value="SEG35124.1"/>
    <property type="molecule type" value="Genomic_DNA"/>
</dbReference>
<feature type="transmembrane region" description="Helical" evidence="3">
    <location>
        <begin position="321"/>
        <end position="345"/>
    </location>
</feature>
<dbReference type="Pfam" id="PF14257">
    <property type="entry name" value="DUF4349"/>
    <property type="match status" value="1"/>
</dbReference>
<organism evidence="5 6">
    <name type="scientific">Nonomuraea solani</name>
    <dbReference type="NCBI Taxonomy" id="1144553"/>
    <lineage>
        <taxon>Bacteria</taxon>
        <taxon>Bacillati</taxon>
        <taxon>Actinomycetota</taxon>
        <taxon>Actinomycetes</taxon>
        <taxon>Streptosporangiales</taxon>
        <taxon>Streptosporangiaceae</taxon>
        <taxon>Nonomuraea</taxon>
    </lineage>
</organism>
<reference evidence="5 6" key="1">
    <citation type="submission" date="2016-10" db="EMBL/GenBank/DDBJ databases">
        <authorList>
            <person name="de Groot N.N."/>
        </authorList>
    </citation>
    <scope>NUCLEOTIDE SEQUENCE [LARGE SCALE GENOMIC DNA]</scope>
    <source>
        <strain evidence="5 6">CGMCC 4.7037</strain>
    </source>
</reference>
<keyword evidence="3" id="KW-1133">Transmembrane helix</keyword>
<sequence>MGPIPFHASRRYRLNGSVSRVGPRDRTVIPLFKPGFSGVRLMNMRRIRYGIALSSACVAVFLAGCGGGGGTQSAAGESAGSPVRAPAMADSAGPAPAADQETSSRSGEVRQKQPQSASGVVSDVKVTQQERQVIYTGSMTVRAEQVGTAVQQAKQIVTTAGGYLSKEETSSASDTEDSALLEFKVPPAKYAEVAGRLGKDLGRQLSMNQGTQDVTLQVADVESRLKSARESLESLRTLLKKADTIGQVLQVEREISARESDLESLQAQQKELATQVSMATLTLRLVGPVTVVEDPAEEPAGFLGGLKAGWESLVAFTKTALTVIGAVLPWLVVSLPMIAVVVYLVRRDRPRRPAPPPTDPETI</sequence>
<feature type="compositionally biased region" description="Low complexity" evidence="2">
    <location>
        <begin position="72"/>
        <end position="98"/>
    </location>
</feature>
<name>A0A1H5ZGD9_9ACTN</name>
<feature type="domain" description="DUF4349" evidence="4">
    <location>
        <begin position="131"/>
        <end position="342"/>
    </location>
</feature>
<proteinExistence type="predicted"/>
<evidence type="ECO:0000256" key="1">
    <source>
        <dbReference type="SAM" id="Coils"/>
    </source>
</evidence>
<feature type="region of interest" description="Disordered" evidence="2">
    <location>
        <begin position="71"/>
        <end position="123"/>
    </location>
</feature>
<keyword evidence="3" id="KW-0812">Transmembrane</keyword>
<keyword evidence="3" id="KW-0472">Membrane</keyword>
<feature type="transmembrane region" description="Helical" evidence="3">
    <location>
        <begin position="49"/>
        <end position="69"/>
    </location>
</feature>
<protein>
    <recommendedName>
        <fullName evidence="4">DUF4349 domain-containing protein</fullName>
    </recommendedName>
</protein>
<keyword evidence="1" id="KW-0175">Coiled coil</keyword>
<evidence type="ECO:0000256" key="3">
    <source>
        <dbReference type="SAM" id="Phobius"/>
    </source>
</evidence>
<evidence type="ECO:0000313" key="5">
    <source>
        <dbReference type="EMBL" id="SEG35124.1"/>
    </source>
</evidence>
<dbReference type="InterPro" id="IPR025645">
    <property type="entry name" value="DUF4349"/>
</dbReference>
<accession>A0A1H5ZGD9</accession>
<evidence type="ECO:0000259" key="4">
    <source>
        <dbReference type="Pfam" id="PF14257"/>
    </source>
</evidence>
<dbReference type="AlphaFoldDB" id="A0A1H5ZGD9"/>
<evidence type="ECO:0000256" key="2">
    <source>
        <dbReference type="SAM" id="MobiDB-lite"/>
    </source>
</evidence>
<evidence type="ECO:0000313" key="6">
    <source>
        <dbReference type="Proteomes" id="UP000236732"/>
    </source>
</evidence>
<feature type="compositionally biased region" description="Polar residues" evidence="2">
    <location>
        <begin position="100"/>
        <end position="123"/>
    </location>
</feature>
<gene>
    <name evidence="5" type="ORF">SAMN05444920_102676</name>
</gene>
<feature type="coiled-coil region" evidence="1">
    <location>
        <begin position="218"/>
        <end position="268"/>
    </location>
</feature>
<dbReference type="Proteomes" id="UP000236732">
    <property type="component" value="Unassembled WGS sequence"/>
</dbReference>
<keyword evidence="6" id="KW-1185">Reference proteome</keyword>